<evidence type="ECO:0000313" key="2">
    <source>
        <dbReference type="EMBL" id="QQV74104.1"/>
    </source>
</evidence>
<accession>A0A7U0IYL6</accession>
<feature type="compositionally biased region" description="Basic and acidic residues" evidence="1">
    <location>
        <begin position="143"/>
        <end position="166"/>
    </location>
</feature>
<reference evidence="2" key="1">
    <citation type="submission" date="2020-02" db="EMBL/GenBank/DDBJ databases">
        <title>Sequencing and genome analysis of PpVQ and BabVQ suggest the creation of a new genus of capsidless umbra-related viruses.</title>
        <authorList>
            <person name="Quito-Avila D.F."/>
            <person name="Flores F."/>
        </authorList>
    </citation>
    <scope>NUCLEOTIDE SEQUENCE</scope>
    <source>
        <strain evidence="2">Azuay1</strain>
    </source>
</reference>
<feature type="compositionally biased region" description="Low complexity" evidence="1">
    <location>
        <begin position="82"/>
        <end position="91"/>
    </location>
</feature>
<feature type="region of interest" description="Disordered" evidence="1">
    <location>
        <begin position="36"/>
        <end position="172"/>
    </location>
</feature>
<proteinExistence type="predicted"/>
<sequence>MSTSFVQVGLKVPAQLLATGRGANALRVLTSSRRWKASGFSSSSSHGTRSADAGKEKAAELAKGNTPSGSSSSFHARRRKVSSSSGSSSSGKAAWRRVRPTPVEPCDVPPLVRDPRKGKAPADCSNEASSSGNRFAPLACEISMRDGPSRSSSDDRVVSDRSERSKARGVASPSVTFVQTEVLPDRLPAEARTTAKSLFAERTAEELTRCDVNDLGWDIALPTKLPGSASDALTSARAALKVKDTLATYPDFPGTVTKWVEQSYLRTWEKRMEWELFHWRYGEVKTPASKLASRLRGHFGLRPPTLANALLGEHWLLEQYAHGLEASCTVNLAVKLWATPTIRDDALAQHPSFLVGR</sequence>
<protein>
    <submittedName>
        <fullName evidence="2">Putative P1</fullName>
    </submittedName>
</protein>
<dbReference type="EMBL" id="MT113181">
    <property type="protein sequence ID" value="QQV74104.1"/>
    <property type="molecule type" value="Genomic_RNA"/>
</dbReference>
<feature type="compositionally biased region" description="Low complexity" evidence="1">
    <location>
        <begin position="37"/>
        <end position="51"/>
    </location>
</feature>
<feature type="compositionally biased region" description="Polar residues" evidence="1">
    <location>
        <begin position="65"/>
        <end position="74"/>
    </location>
</feature>
<evidence type="ECO:0000256" key="1">
    <source>
        <dbReference type="SAM" id="MobiDB-lite"/>
    </source>
</evidence>
<name>A0A7U0IYL6_9VIRU</name>
<organism evidence="2">
    <name type="scientific">Babaco virus Q</name>
    <dbReference type="NCBI Taxonomy" id="2760415"/>
    <lineage>
        <taxon>Viruses</taxon>
        <taxon>Riboviria</taxon>
    </lineage>
</organism>